<gene>
    <name evidence="1" type="ORF">AR1Y2_2623</name>
</gene>
<dbReference type="KEGG" id="arf:AR1Y2_2623"/>
<proteinExistence type="predicted"/>
<dbReference type="EMBL" id="CP040058">
    <property type="protein sequence ID" value="QCP36077.1"/>
    <property type="molecule type" value="Genomic_DNA"/>
</dbReference>
<accession>A0A4P8IH02</accession>
<evidence type="ECO:0000313" key="2">
    <source>
        <dbReference type="Proteomes" id="UP000298653"/>
    </source>
</evidence>
<protein>
    <submittedName>
        <fullName evidence="1">Uncharacterized protein</fullName>
    </submittedName>
</protein>
<reference evidence="1 2" key="1">
    <citation type="submission" date="2019-05" db="EMBL/GenBank/DDBJ databases">
        <title>Complete genome sequencing of Anaerostipes rhamnosivorans.</title>
        <authorList>
            <person name="Bui T.P.N."/>
            <person name="de Vos W.M."/>
        </authorList>
    </citation>
    <scope>NUCLEOTIDE SEQUENCE [LARGE SCALE GENOMIC DNA]</scope>
    <source>
        <strain evidence="1 2">1y2</strain>
    </source>
</reference>
<keyword evidence="2" id="KW-1185">Reference proteome</keyword>
<name>A0A4P8IH02_9FIRM</name>
<organism evidence="1 2">
    <name type="scientific">Anaerostipes rhamnosivorans</name>
    <dbReference type="NCBI Taxonomy" id="1229621"/>
    <lineage>
        <taxon>Bacteria</taxon>
        <taxon>Bacillati</taxon>
        <taxon>Bacillota</taxon>
        <taxon>Clostridia</taxon>
        <taxon>Lachnospirales</taxon>
        <taxon>Lachnospiraceae</taxon>
        <taxon>Anaerostipes</taxon>
    </lineage>
</organism>
<evidence type="ECO:0000313" key="1">
    <source>
        <dbReference type="EMBL" id="QCP36077.1"/>
    </source>
</evidence>
<dbReference type="Proteomes" id="UP000298653">
    <property type="component" value="Chromosome"/>
</dbReference>
<dbReference type="AlphaFoldDB" id="A0A4P8IH02"/>
<sequence>MPTLFFLGRFSRSLDELKIPYGGSRPHWLGKFFFSFIFGKS</sequence>